<sequence>MDRATQTDKDQDSVRAKLREELMAEMEQEMEAEIARRVEEELRVREEGSPERYKAGYGILKGPPPPLPPPMEPEEFEKLPLMDKKMYMWTVSRAIQGGALRALRGDIETKKKYMVLQGMFGELLRRNTMRLSLHG</sequence>
<evidence type="ECO:0000313" key="2">
    <source>
        <dbReference type="EMBL" id="GIQ85413.1"/>
    </source>
</evidence>
<comment type="caution">
    <text evidence="2">The sequence shown here is derived from an EMBL/GenBank/DDBJ whole genome shotgun (WGS) entry which is preliminary data.</text>
</comment>
<dbReference type="Proteomes" id="UP000265618">
    <property type="component" value="Unassembled WGS sequence"/>
</dbReference>
<proteinExistence type="predicted"/>
<name>A0A9K3CXZ3_9EUKA</name>
<protein>
    <submittedName>
        <fullName evidence="2">Uncharacterized protein</fullName>
    </submittedName>
</protein>
<organism evidence="2 3">
    <name type="scientific">Kipferlia bialata</name>
    <dbReference type="NCBI Taxonomy" id="797122"/>
    <lineage>
        <taxon>Eukaryota</taxon>
        <taxon>Metamonada</taxon>
        <taxon>Carpediemonas-like organisms</taxon>
        <taxon>Kipferlia</taxon>
    </lineage>
</organism>
<reference evidence="2 3" key="1">
    <citation type="journal article" date="2018" name="PLoS ONE">
        <title>The draft genome of Kipferlia bialata reveals reductive genome evolution in fornicate parasites.</title>
        <authorList>
            <person name="Tanifuji G."/>
            <person name="Takabayashi S."/>
            <person name="Kume K."/>
            <person name="Takagi M."/>
            <person name="Nakayama T."/>
            <person name="Kamikawa R."/>
            <person name="Inagaki Y."/>
            <person name="Hashimoto T."/>
        </authorList>
    </citation>
    <scope>NUCLEOTIDE SEQUENCE [LARGE SCALE GENOMIC DNA]</scope>
    <source>
        <strain evidence="2">NY0173</strain>
    </source>
</reference>
<evidence type="ECO:0000256" key="1">
    <source>
        <dbReference type="SAM" id="MobiDB-lite"/>
    </source>
</evidence>
<dbReference type="EMBL" id="BDIP01001928">
    <property type="protein sequence ID" value="GIQ85413.1"/>
    <property type="molecule type" value="Genomic_DNA"/>
</dbReference>
<feature type="compositionally biased region" description="Pro residues" evidence="1">
    <location>
        <begin position="62"/>
        <end position="71"/>
    </location>
</feature>
<gene>
    <name evidence="2" type="ORF">KIPB_007074</name>
</gene>
<accession>A0A9K3CXZ3</accession>
<keyword evidence="3" id="KW-1185">Reference proteome</keyword>
<dbReference type="AlphaFoldDB" id="A0A9K3CXZ3"/>
<evidence type="ECO:0000313" key="3">
    <source>
        <dbReference type="Proteomes" id="UP000265618"/>
    </source>
</evidence>
<feature type="region of interest" description="Disordered" evidence="1">
    <location>
        <begin position="54"/>
        <end position="74"/>
    </location>
</feature>